<dbReference type="Pfam" id="PF13490">
    <property type="entry name" value="zf-HC2"/>
    <property type="match status" value="1"/>
</dbReference>
<dbReference type="EMBL" id="STGU01000004">
    <property type="protein sequence ID" value="THV36719.1"/>
    <property type="molecule type" value="Genomic_DNA"/>
</dbReference>
<evidence type="ECO:0000259" key="2">
    <source>
        <dbReference type="Pfam" id="PF13490"/>
    </source>
</evidence>
<evidence type="ECO:0000256" key="1">
    <source>
        <dbReference type="SAM" id="MobiDB-lite"/>
    </source>
</evidence>
<reference evidence="3 4" key="1">
    <citation type="submission" date="2019-04" db="EMBL/GenBank/DDBJ databases">
        <title>genome sequence of strain W3.</title>
        <authorList>
            <person name="Gao J."/>
            <person name="Sun J."/>
        </authorList>
    </citation>
    <scope>NUCLEOTIDE SEQUENCE [LARGE SCALE GENOMIC DNA]</scope>
    <source>
        <strain evidence="3 4">W3</strain>
    </source>
</reference>
<evidence type="ECO:0000313" key="4">
    <source>
        <dbReference type="Proteomes" id="UP000307378"/>
    </source>
</evidence>
<dbReference type="Proteomes" id="UP000307378">
    <property type="component" value="Unassembled WGS sequence"/>
</dbReference>
<comment type="caution">
    <text evidence="3">The sequence shown here is derived from an EMBL/GenBank/DDBJ whole genome shotgun (WGS) entry which is preliminary data.</text>
</comment>
<gene>
    <name evidence="3" type="ORF">FAA86_09450</name>
</gene>
<organism evidence="3 4">
    <name type="scientific">Rhizobium rosettiformans W3</name>
    <dbReference type="NCBI Taxonomy" id="538378"/>
    <lineage>
        <taxon>Bacteria</taxon>
        <taxon>Pseudomonadati</taxon>
        <taxon>Pseudomonadota</taxon>
        <taxon>Alphaproteobacteria</taxon>
        <taxon>Hyphomicrobiales</taxon>
        <taxon>Rhizobiaceae</taxon>
        <taxon>Rhizobium/Agrobacterium group</taxon>
        <taxon>Rhizobium</taxon>
    </lineage>
</organism>
<evidence type="ECO:0000313" key="3">
    <source>
        <dbReference type="EMBL" id="THV36719.1"/>
    </source>
</evidence>
<protein>
    <recommendedName>
        <fullName evidence="2">Putative zinc-finger domain-containing protein</fullName>
    </recommendedName>
</protein>
<dbReference type="InterPro" id="IPR027383">
    <property type="entry name" value="Znf_put"/>
</dbReference>
<feature type="compositionally biased region" description="Low complexity" evidence="1">
    <location>
        <begin position="97"/>
        <end position="110"/>
    </location>
</feature>
<name>A0A4S8Q7C5_9HYPH</name>
<proteinExistence type="predicted"/>
<dbReference type="AlphaFoldDB" id="A0A4S8Q7C5"/>
<accession>A0A4S8Q7C5</accession>
<feature type="region of interest" description="Disordered" evidence="1">
    <location>
        <begin position="79"/>
        <end position="110"/>
    </location>
</feature>
<feature type="domain" description="Putative zinc-finger" evidence="2">
    <location>
        <begin position="8"/>
        <end position="32"/>
    </location>
</feature>
<sequence length="259" mass="26802">MTRAISDEMLMAFADGELAPAEQEEIEAALAEDEALAERLAVFMDTRHELSATMKPLINEPVPAALQASLAAAIATARQTQGAQPQTTETVVPLRPRASSTSAARSTGSAISSPWGMALAASFVGIVVGLGGFLLGQSTGVAPDGANLALNEALETLPSGGDRALSESESLHMIASFRDAEGHLCREYERKAADAVTTAVACHGPAGWQTRFALTNPVAEGYVPASTTDTLDAFLSGIGAGAPLSPQEEIADIEALRSR</sequence>
<dbReference type="RefSeq" id="WP_136540044.1">
    <property type="nucleotide sequence ID" value="NZ_STGU01000004.1"/>
</dbReference>